<dbReference type="SUPFAM" id="SSF46689">
    <property type="entry name" value="Homeodomain-like"/>
    <property type="match status" value="1"/>
</dbReference>
<feature type="compositionally biased region" description="Low complexity" evidence="4">
    <location>
        <begin position="43"/>
        <end position="58"/>
    </location>
</feature>
<dbReference type="EMBL" id="BMUL01000008">
    <property type="protein sequence ID" value="GHA89385.1"/>
    <property type="molecule type" value="Genomic_DNA"/>
</dbReference>
<reference evidence="6" key="2">
    <citation type="submission" date="2020-09" db="EMBL/GenBank/DDBJ databases">
        <authorList>
            <person name="Sun Q."/>
            <person name="Ohkuma M."/>
        </authorList>
    </citation>
    <scope>NUCLEOTIDE SEQUENCE</scope>
    <source>
        <strain evidence="6">JCM 4518</strain>
    </source>
</reference>
<accession>A0A918T5V3</accession>
<evidence type="ECO:0000259" key="5">
    <source>
        <dbReference type="PROSITE" id="PS01124"/>
    </source>
</evidence>
<dbReference type="InterPro" id="IPR018060">
    <property type="entry name" value="HTH_AraC"/>
</dbReference>
<dbReference type="GO" id="GO:0003700">
    <property type="term" value="F:DNA-binding transcription factor activity"/>
    <property type="evidence" value="ECO:0007669"/>
    <property type="project" value="InterPro"/>
</dbReference>
<evidence type="ECO:0000256" key="1">
    <source>
        <dbReference type="ARBA" id="ARBA00023015"/>
    </source>
</evidence>
<keyword evidence="3" id="KW-0804">Transcription</keyword>
<dbReference type="PANTHER" id="PTHR43280">
    <property type="entry name" value="ARAC-FAMILY TRANSCRIPTIONAL REGULATOR"/>
    <property type="match status" value="1"/>
</dbReference>
<dbReference type="Pfam" id="PF12833">
    <property type="entry name" value="HTH_18"/>
    <property type="match status" value="1"/>
</dbReference>
<organism evidence="6 7">
    <name type="scientific">Streptomyces termitum</name>
    <dbReference type="NCBI Taxonomy" id="67368"/>
    <lineage>
        <taxon>Bacteria</taxon>
        <taxon>Bacillati</taxon>
        <taxon>Actinomycetota</taxon>
        <taxon>Actinomycetes</taxon>
        <taxon>Kitasatosporales</taxon>
        <taxon>Streptomycetaceae</taxon>
        <taxon>Streptomyces</taxon>
    </lineage>
</organism>
<evidence type="ECO:0000256" key="2">
    <source>
        <dbReference type="ARBA" id="ARBA00023125"/>
    </source>
</evidence>
<feature type="compositionally biased region" description="Gly residues" evidence="4">
    <location>
        <begin position="195"/>
        <end position="205"/>
    </location>
</feature>
<dbReference type="GO" id="GO:0043565">
    <property type="term" value="F:sequence-specific DNA binding"/>
    <property type="evidence" value="ECO:0007669"/>
    <property type="project" value="InterPro"/>
</dbReference>
<evidence type="ECO:0000256" key="4">
    <source>
        <dbReference type="SAM" id="MobiDB-lite"/>
    </source>
</evidence>
<dbReference type="AlphaFoldDB" id="A0A918T5V3"/>
<feature type="region of interest" description="Disordered" evidence="4">
    <location>
        <begin position="151"/>
        <end position="230"/>
    </location>
</feature>
<protein>
    <recommendedName>
        <fullName evidence="5">HTH araC/xylS-type domain-containing protein</fullName>
    </recommendedName>
</protein>
<dbReference type="PROSITE" id="PS01124">
    <property type="entry name" value="HTH_ARAC_FAMILY_2"/>
    <property type="match status" value="1"/>
</dbReference>
<comment type="caution">
    <text evidence="6">The sequence shown here is derived from an EMBL/GenBank/DDBJ whole genome shotgun (WGS) entry which is preliminary data.</text>
</comment>
<feature type="region of interest" description="Disordered" evidence="4">
    <location>
        <begin position="319"/>
        <end position="342"/>
    </location>
</feature>
<name>A0A918T5V3_9ACTN</name>
<reference evidence="6" key="1">
    <citation type="journal article" date="2014" name="Int. J. Syst. Evol. Microbiol.">
        <title>Complete genome sequence of Corynebacterium casei LMG S-19264T (=DSM 44701T), isolated from a smear-ripened cheese.</title>
        <authorList>
            <consortium name="US DOE Joint Genome Institute (JGI-PGF)"/>
            <person name="Walter F."/>
            <person name="Albersmeier A."/>
            <person name="Kalinowski J."/>
            <person name="Ruckert C."/>
        </authorList>
    </citation>
    <scope>NUCLEOTIDE SEQUENCE</scope>
    <source>
        <strain evidence="6">JCM 4518</strain>
    </source>
</reference>
<dbReference type="PANTHER" id="PTHR43280:SF31">
    <property type="entry name" value="TRANSCRIPTIONAL REGULATORY PROTEIN"/>
    <property type="match status" value="1"/>
</dbReference>
<dbReference type="SMART" id="SM00342">
    <property type="entry name" value="HTH_ARAC"/>
    <property type="match status" value="1"/>
</dbReference>
<keyword evidence="1" id="KW-0805">Transcription regulation</keyword>
<proteinExistence type="predicted"/>
<keyword evidence="2" id="KW-0238">DNA-binding</keyword>
<keyword evidence="7" id="KW-1185">Reference proteome</keyword>
<evidence type="ECO:0000313" key="6">
    <source>
        <dbReference type="EMBL" id="GHA89385.1"/>
    </source>
</evidence>
<feature type="compositionally biased region" description="Basic and acidic residues" evidence="4">
    <location>
        <begin position="210"/>
        <end position="220"/>
    </location>
</feature>
<feature type="domain" description="HTH araC/xylS-type" evidence="5">
    <location>
        <begin position="227"/>
        <end position="321"/>
    </location>
</feature>
<dbReference type="InterPro" id="IPR009057">
    <property type="entry name" value="Homeodomain-like_sf"/>
</dbReference>
<dbReference type="Gene3D" id="1.10.10.60">
    <property type="entry name" value="Homeodomain-like"/>
    <property type="match status" value="1"/>
</dbReference>
<feature type="region of interest" description="Disordered" evidence="4">
    <location>
        <begin position="1"/>
        <end position="59"/>
    </location>
</feature>
<sequence length="342" mass="36201">MFQRPDMSVVEGSGAGGEGRTASAKRLRLGPVTLRRSSFPDVRNGGAPAAARRVAAGAETEEDADRETYRVILLLRGSRPLARGTEPVGVCAPDELYLVDGSAPFDPGAFEPKVSQLRASLRERRVEAVCLDFPASMLPWSRDRLRGVRGRRLSGGKGAGGDARRLPAVAGPARAGTGRPRSAQGGYGRRRPGRGLAGPGAGRPGGRAPRGADRSADVRHPGLHPANLHDPQLSPAVVAAAHHLSLSYLHRVFGRQSGGETVAAWIRSQRLERARQDLEDPALRTTPVHAVAARWGIPRASDFSRSFRAAYGVSPHEHRTRAMKGAGGGTGAPARVAARRAV</sequence>
<evidence type="ECO:0000256" key="3">
    <source>
        <dbReference type="ARBA" id="ARBA00023163"/>
    </source>
</evidence>
<dbReference type="PROSITE" id="PS00041">
    <property type="entry name" value="HTH_ARAC_FAMILY_1"/>
    <property type="match status" value="1"/>
</dbReference>
<gene>
    <name evidence="6" type="ORF">GCM10010305_36350</name>
</gene>
<dbReference type="InterPro" id="IPR018062">
    <property type="entry name" value="HTH_AraC-typ_CS"/>
</dbReference>
<dbReference type="Proteomes" id="UP000644020">
    <property type="component" value="Unassembled WGS sequence"/>
</dbReference>
<evidence type="ECO:0000313" key="7">
    <source>
        <dbReference type="Proteomes" id="UP000644020"/>
    </source>
</evidence>